<evidence type="ECO:0000313" key="2">
    <source>
        <dbReference type="EMBL" id="PPQ71808.1"/>
    </source>
</evidence>
<dbReference type="AlphaFoldDB" id="A0A409VZY0"/>
<comment type="caution">
    <text evidence="2">The sequence shown here is derived from an EMBL/GenBank/DDBJ whole genome shotgun (WGS) entry which is preliminary data.</text>
</comment>
<protein>
    <submittedName>
        <fullName evidence="2">Uncharacterized protein</fullName>
    </submittedName>
</protein>
<sequence length="104" mass="11552">MSAHHSFDPNGRRLRHHRIASSIIASPSPKKREEGYHGVYCSIMLDSDRAWTTQQTDGRTDGQNAQCVNVSARFLPGEKEKEKHEQGNLWKTSSADSVDSTGVA</sequence>
<dbReference type="Proteomes" id="UP000283269">
    <property type="component" value="Unassembled WGS sequence"/>
</dbReference>
<accession>A0A409VZY0</accession>
<feature type="compositionally biased region" description="Polar residues" evidence="1">
    <location>
        <begin position="89"/>
        <end position="104"/>
    </location>
</feature>
<gene>
    <name evidence="2" type="ORF">CVT25_005497</name>
</gene>
<proteinExistence type="predicted"/>
<evidence type="ECO:0000256" key="1">
    <source>
        <dbReference type="SAM" id="MobiDB-lite"/>
    </source>
</evidence>
<evidence type="ECO:0000313" key="3">
    <source>
        <dbReference type="Proteomes" id="UP000283269"/>
    </source>
</evidence>
<reference evidence="2 3" key="1">
    <citation type="journal article" date="2018" name="Evol. Lett.">
        <title>Horizontal gene cluster transfer increased hallucinogenic mushroom diversity.</title>
        <authorList>
            <person name="Reynolds H.T."/>
            <person name="Vijayakumar V."/>
            <person name="Gluck-Thaler E."/>
            <person name="Korotkin H.B."/>
            <person name="Matheny P.B."/>
            <person name="Slot J.C."/>
        </authorList>
    </citation>
    <scope>NUCLEOTIDE SEQUENCE [LARGE SCALE GENOMIC DNA]</scope>
    <source>
        <strain evidence="2 3">2631</strain>
    </source>
</reference>
<name>A0A409VZY0_PSICY</name>
<organism evidence="2 3">
    <name type="scientific">Psilocybe cyanescens</name>
    <dbReference type="NCBI Taxonomy" id="93625"/>
    <lineage>
        <taxon>Eukaryota</taxon>
        <taxon>Fungi</taxon>
        <taxon>Dikarya</taxon>
        <taxon>Basidiomycota</taxon>
        <taxon>Agaricomycotina</taxon>
        <taxon>Agaricomycetes</taxon>
        <taxon>Agaricomycetidae</taxon>
        <taxon>Agaricales</taxon>
        <taxon>Agaricineae</taxon>
        <taxon>Strophariaceae</taxon>
        <taxon>Psilocybe</taxon>
    </lineage>
</organism>
<keyword evidence="3" id="KW-1185">Reference proteome</keyword>
<feature type="compositionally biased region" description="Basic and acidic residues" evidence="1">
    <location>
        <begin position="76"/>
        <end position="86"/>
    </location>
</feature>
<feature type="region of interest" description="Disordered" evidence="1">
    <location>
        <begin position="75"/>
        <end position="104"/>
    </location>
</feature>
<dbReference type="EMBL" id="NHYD01003848">
    <property type="protein sequence ID" value="PPQ71808.1"/>
    <property type="molecule type" value="Genomic_DNA"/>
</dbReference>
<dbReference type="InParanoid" id="A0A409VZY0"/>